<reference evidence="3" key="1">
    <citation type="submission" date="2023-06" db="EMBL/GenBank/DDBJ databases">
        <title>Survivors Of The Sea: Transcriptome response of Skeletonema marinoi to long-term dormancy.</title>
        <authorList>
            <person name="Pinder M.I.M."/>
            <person name="Kourtchenko O."/>
            <person name="Robertson E.K."/>
            <person name="Larsson T."/>
            <person name="Maumus F."/>
            <person name="Osuna-Cruz C.M."/>
            <person name="Vancaester E."/>
            <person name="Stenow R."/>
            <person name="Vandepoele K."/>
            <person name="Ploug H."/>
            <person name="Bruchert V."/>
            <person name="Godhe A."/>
            <person name="Topel M."/>
        </authorList>
    </citation>
    <scope>NUCLEOTIDE SEQUENCE</scope>
    <source>
        <strain evidence="3">R05AC</strain>
    </source>
</reference>
<feature type="compositionally biased region" description="Basic and acidic residues" evidence="1">
    <location>
        <begin position="226"/>
        <end position="242"/>
    </location>
</feature>
<dbReference type="AlphaFoldDB" id="A0AAD8YN20"/>
<feature type="signal peptide" evidence="2">
    <location>
        <begin position="1"/>
        <end position="22"/>
    </location>
</feature>
<evidence type="ECO:0000313" key="3">
    <source>
        <dbReference type="EMBL" id="KAK1749057.1"/>
    </source>
</evidence>
<evidence type="ECO:0000256" key="2">
    <source>
        <dbReference type="SAM" id="SignalP"/>
    </source>
</evidence>
<protein>
    <submittedName>
        <fullName evidence="3">Uncharacterized protein</fullName>
    </submittedName>
</protein>
<organism evidence="3 4">
    <name type="scientific">Skeletonema marinoi</name>
    <dbReference type="NCBI Taxonomy" id="267567"/>
    <lineage>
        <taxon>Eukaryota</taxon>
        <taxon>Sar</taxon>
        <taxon>Stramenopiles</taxon>
        <taxon>Ochrophyta</taxon>
        <taxon>Bacillariophyta</taxon>
        <taxon>Coscinodiscophyceae</taxon>
        <taxon>Thalassiosirophycidae</taxon>
        <taxon>Thalassiosirales</taxon>
        <taxon>Skeletonemataceae</taxon>
        <taxon>Skeletonema</taxon>
        <taxon>Skeletonema marinoi-dohrnii complex</taxon>
    </lineage>
</organism>
<proteinExistence type="predicted"/>
<dbReference type="Proteomes" id="UP001224775">
    <property type="component" value="Unassembled WGS sequence"/>
</dbReference>
<evidence type="ECO:0000313" key="4">
    <source>
        <dbReference type="Proteomes" id="UP001224775"/>
    </source>
</evidence>
<keyword evidence="4" id="KW-1185">Reference proteome</keyword>
<dbReference type="EMBL" id="JATAAI010000001">
    <property type="protein sequence ID" value="KAK1749057.1"/>
    <property type="molecule type" value="Genomic_DNA"/>
</dbReference>
<accession>A0AAD8YN20</accession>
<comment type="caution">
    <text evidence="3">The sequence shown here is derived from an EMBL/GenBank/DDBJ whole genome shotgun (WGS) entry which is preliminary data.</text>
</comment>
<gene>
    <name evidence="3" type="ORF">QTG54_000996</name>
</gene>
<keyword evidence="2" id="KW-0732">Signal</keyword>
<feature type="region of interest" description="Disordered" evidence="1">
    <location>
        <begin position="226"/>
        <end position="290"/>
    </location>
</feature>
<sequence>MRFAASCVGALVATISVARVHSFSIARHDVIVDLVSSSSIASHHCPQQLSSSCGERRIIHGSTRDVKLRAKPNDEDETIIDAIVEEKTAGLALNDEENTTKKRYIQSALRDLASLSLVDYKWRSALFKKNEADRMEEEWMARMMGEDPAYARPMDADETKRGPLGNAEKSAVQWLMDVIEEEGKRAKRIAESDGELIRPKDNEEGGPLSDLERRAVQFLADVSDSEVERVRSGTVRPKDMNDKSPLGNAEARAVLALQKGEQSDSIRKSKNGPVKKEGRRGCKTNDVPGPLGEFERYVGDIIRSERQRVKDRELNEGKLVRPKDASITSGLGEVERKAVEDWETLQNEEKQRLLSLRDF</sequence>
<name>A0AAD8YN20_9STRA</name>
<evidence type="ECO:0000256" key="1">
    <source>
        <dbReference type="SAM" id="MobiDB-lite"/>
    </source>
</evidence>
<feature type="chain" id="PRO_5042191468" evidence="2">
    <location>
        <begin position="23"/>
        <end position="359"/>
    </location>
</feature>